<sequence>MLKLDVTADVAKATEHLSDLAQRHIPNAAAKALTRTAFDARDAVRDGLPERFNLRRPWISRGIGVTLAKPRTLMAEVWSRDRFMAAQESGGSHPDARPIPAGRLREMAQTRVIPKSQWLDQAKNKPTVFYRAGMVFERRDERRILALYLLRPKTQIKVQPRFGMAETVRSVALKEYYRQMERALREELAKAP</sequence>
<dbReference type="AlphaFoldDB" id="A0A6S6XW85"/>
<organism evidence="1 2">
    <name type="scientific">Denitratisoma oestradiolicum</name>
    <dbReference type="NCBI Taxonomy" id="311182"/>
    <lineage>
        <taxon>Bacteria</taxon>
        <taxon>Pseudomonadati</taxon>
        <taxon>Pseudomonadota</taxon>
        <taxon>Betaproteobacteria</taxon>
        <taxon>Nitrosomonadales</taxon>
        <taxon>Sterolibacteriaceae</taxon>
        <taxon>Denitratisoma</taxon>
    </lineage>
</organism>
<accession>A0A6S6XW85</accession>
<dbReference type="Proteomes" id="UP000515733">
    <property type="component" value="Chromosome"/>
</dbReference>
<reference evidence="1 2" key="1">
    <citation type="submission" date="2020-03" db="EMBL/GenBank/DDBJ databases">
        <authorList>
            <consortium name="Genoscope - CEA"/>
            <person name="William W."/>
        </authorList>
    </citation>
    <scope>NUCLEOTIDE SEQUENCE [LARGE SCALE GENOMIC DNA]</scope>
    <source>
        <strain evidence="2">DSM 16959</strain>
    </source>
</reference>
<dbReference type="OrthoDB" id="8918091at2"/>
<name>A0A6S6XW85_9PROT</name>
<keyword evidence="2" id="KW-1185">Reference proteome</keyword>
<gene>
    <name evidence="1" type="ORF">DENOEST_0040</name>
</gene>
<dbReference type="RefSeq" id="WP_145770279.1">
    <property type="nucleotide sequence ID" value="NZ_LR778301.1"/>
</dbReference>
<evidence type="ECO:0000313" key="2">
    <source>
        <dbReference type="Proteomes" id="UP000515733"/>
    </source>
</evidence>
<dbReference type="EMBL" id="LR778301">
    <property type="protein sequence ID" value="CAB1367212.1"/>
    <property type="molecule type" value="Genomic_DNA"/>
</dbReference>
<evidence type="ECO:0000313" key="1">
    <source>
        <dbReference type="EMBL" id="CAB1367212.1"/>
    </source>
</evidence>
<dbReference type="KEGG" id="doe:DENOEST_0040"/>
<protein>
    <submittedName>
        <fullName evidence="1">Uncharacterized protein</fullName>
    </submittedName>
</protein>
<proteinExistence type="predicted"/>